<evidence type="ECO:0000313" key="6">
    <source>
        <dbReference type="EMBL" id="WUV46545.1"/>
    </source>
</evidence>
<keyword evidence="3" id="KW-0472">Membrane</keyword>
<sequence>MSNSAFDVRRKRLAERFPNWQPRSLGDWLRRCADEFGERPLVITDELTLTYRETADLATRLADGLATLGVRPGDHVGVLMANYPEFVPVKFAIALAGAVAVPLNFLYRAEELAYVLGQSECRVLITMTGFAGLDYLGMLDEVAPAWESPDRDKSRLPKLHTVIQLPTDGRERAGVLTVDETALVGARHRGATAEVRVDPTAVGDILYTSGTTGSPKGVLITHDAVLRTGYASALTRAFDDGRRILFSLPCYHMFGYVEGLIAAMMVGGAVIMLPAFDATKYLAGIERHRADDILCVPTMTVALLEHPDRHRYDLSSLSAVLSGAAPAPVWLWERVRDELGAAEIVTGYGMTECGGAMTLTRPEDSLELTATTAGRPKTAGAAGIGDGALVRYRTVDPVTGVPLAEGEEGELVSHGPTSMLGFWGKPEETAKGLRDGWVFSGDLGRVRPDGYLEITGRSKELYKSGGELVMPKEIEELLTARPEISQAYLIGVPDERWGDAGCACVVRAPDAEISAEQVIEICKANLARFKVPKHVVFLTAAELPTTPTGKVQKFRLVNYAKARLEQRK</sequence>
<protein>
    <submittedName>
        <fullName evidence="6">AMP-binding protein</fullName>
    </submittedName>
</protein>
<evidence type="ECO:0000259" key="5">
    <source>
        <dbReference type="Pfam" id="PF13193"/>
    </source>
</evidence>
<dbReference type="Proteomes" id="UP001432062">
    <property type="component" value="Chromosome"/>
</dbReference>
<keyword evidence="3" id="KW-1133">Transmembrane helix</keyword>
<evidence type="ECO:0000256" key="2">
    <source>
        <dbReference type="ARBA" id="ARBA00022598"/>
    </source>
</evidence>
<dbReference type="EMBL" id="CP109441">
    <property type="protein sequence ID" value="WUV46545.1"/>
    <property type="molecule type" value="Genomic_DNA"/>
</dbReference>
<evidence type="ECO:0000259" key="4">
    <source>
        <dbReference type="Pfam" id="PF00501"/>
    </source>
</evidence>
<comment type="similarity">
    <text evidence="1">Belongs to the ATP-dependent AMP-binding enzyme family.</text>
</comment>
<dbReference type="PROSITE" id="PS00455">
    <property type="entry name" value="AMP_BINDING"/>
    <property type="match status" value="1"/>
</dbReference>
<dbReference type="Gene3D" id="3.30.300.30">
    <property type="match status" value="1"/>
</dbReference>
<dbReference type="Pfam" id="PF13193">
    <property type="entry name" value="AMP-binding_C"/>
    <property type="match status" value="1"/>
</dbReference>
<reference evidence="6" key="1">
    <citation type="submission" date="2022-10" db="EMBL/GenBank/DDBJ databases">
        <title>The complete genomes of actinobacterial strains from the NBC collection.</title>
        <authorList>
            <person name="Joergensen T.S."/>
            <person name="Alvarez Arevalo M."/>
            <person name="Sterndorff E.B."/>
            <person name="Faurdal D."/>
            <person name="Vuksanovic O."/>
            <person name="Mourched A.-S."/>
            <person name="Charusanti P."/>
            <person name="Shaw S."/>
            <person name="Blin K."/>
            <person name="Weber T."/>
        </authorList>
    </citation>
    <scope>NUCLEOTIDE SEQUENCE</scope>
    <source>
        <strain evidence="6">NBC_01482</strain>
    </source>
</reference>
<dbReference type="RefSeq" id="WP_329410361.1">
    <property type="nucleotide sequence ID" value="NZ_CP109441.1"/>
</dbReference>
<dbReference type="InterPro" id="IPR045851">
    <property type="entry name" value="AMP-bd_C_sf"/>
</dbReference>
<evidence type="ECO:0000256" key="3">
    <source>
        <dbReference type="SAM" id="Phobius"/>
    </source>
</evidence>
<accession>A0ABZ1YTD7</accession>
<dbReference type="SUPFAM" id="SSF56801">
    <property type="entry name" value="Acetyl-CoA synthetase-like"/>
    <property type="match status" value="1"/>
</dbReference>
<keyword evidence="7" id="KW-1185">Reference proteome</keyword>
<dbReference type="InterPro" id="IPR042099">
    <property type="entry name" value="ANL_N_sf"/>
</dbReference>
<gene>
    <name evidence="6" type="ORF">OG563_47225</name>
</gene>
<proteinExistence type="inferred from homology"/>
<feature type="transmembrane region" description="Helical" evidence="3">
    <location>
        <begin position="253"/>
        <end position="276"/>
    </location>
</feature>
<dbReference type="InterPro" id="IPR025110">
    <property type="entry name" value="AMP-bd_C"/>
</dbReference>
<organism evidence="6 7">
    <name type="scientific">Nocardia vinacea</name>
    <dbReference type="NCBI Taxonomy" id="96468"/>
    <lineage>
        <taxon>Bacteria</taxon>
        <taxon>Bacillati</taxon>
        <taxon>Actinomycetota</taxon>
        <taxon>Actinomycetes</taxon>
        <taxon>Mycobacteriales</taxon>
        <taxon>Nocardiaceae</taxon>
        <taxon>Nocardia</taxon>
    </lineage>
</organism>
<dbReference type="InterPro" id="IPR020845">
    <property type="entry name" value="AMP-binding_CS"/>
</dbReference>
<name>A0ABZ1YTD7_9NOCA</name>
<dbReference type="PANTHER" id="PTHR43201:SF5">
    <property type="entry name" value="MEDIUM-CHAIN ACYL-COA LIGASE ACSF2, MITOCHONDRIAL"/>
    <property type="match status" value="1"/>
</dbReference>
<dbReference type="Pfam" id="PF00501">
    <property type="entry name" value="AMP-binding"/>
    <property type="match status" value="1"/>
</dbReference>
<feature type="domain" description="AMP-dependent synthetase/ligase" evidence="4">
    <location>
        <begin position="30"/>
        <end position="423"/>
    </location>
</feature>
<keyword evidence="2" id="KW-0436">Ligase</keyword>
<dbReference type="InterPro" id="IPR000873">
    <property type="entry name" value="AMP-dep_synth/lig_dom"/>
</dbReference>
<dbReference type="PANTHER" id="PTHR43201">
    <property type="entry name" value="ACYL-COA SYNTHETASE"/>
    <property type="match status" value="1"/>
</dbReference>
<evidence type="ECO:0000256" key="1">
    <source>
        <dbReference type="ARBA" id="ARBA00006432"/>
    </source>
</evidence>
<feature type="domain" description="AMP-binding enzyme C-terminal" evidence="5">
    <location>
        <begin position="473"/>
        <end position="550"/>
    </location>
</feature>
<dbReference type="Gene3D" id="3.40.50.12780">
    <property type="entry name" value="N-terminal domain of ligase-like"/>
    <property type="match status" value="1"/>
</dbReference>
<evidence type="ECO:0000313" key="7">
    <source>
        <dbReference type="Proteomes" id="UP001432062"/>
    </source>
</evidence>
<keyword evidence="3" id="KW-0812">Transmembrane</keyword>